<feature type="transmembrane region" description="Helical" evidence="9">
    <location>
        <begin position="67"/>
        <end position="91"/>
    </location>
</feature>
<dbReference type="SUPFAM" id="SSF55874">
    <property type="entry name" value="ATPase domain of HSP90 chaperone/DNA topoisomerase II/histidine kinase"/>
    <property type="match status" value="1"/>
</dbReference>
<dbReference type="GO" id="GO:0005524">
    <property type="term" value="F:ATP binding"/>
    <property type="evidence" value="ECO:0007669"/>
    <property type="project" value="UniProtKB-KW"/>
</dbReference>
<evidence type="ECO:0000256" key="3">
    <source>
        <dbReference type="ARBA" id="ARBA00022553"/>
    </source>
</evidence>
<dbReference type="PANTHER" id="PTHR24421">
    <property type="entry name" value="NITRATE/NITRITE SENSOR PROTEIN NARX-RELATED"/>
    <property type="match status" value="1"/>
</dbReference>
<dbReference type="GO" id="GO:0000155">
    <property type="term" value="F:phosphorelay sensor kinase activity"/>
    <property type="evidence" value="ECO:0007669"/>
    <property type="project" value="InterPro"/>
</dbReference>
<keyword evidence="9" id="KW-0812">Transmembrane</keyword>
<dbReference type="InterPro" id="IPR011712">
    <property type="entry name" value="Sig_transdc_His_kin_sub3_dim/P"/>
</dbReference>
<evidence type="ECO:0000313" key="13">
    <source>
        <dbReference type="Proteomes" id="UP000316639"/>
    </source>
</evidence>
<dbReference type="Proteomes" id="UP000316639">
    <property type="component" value="Unassembled WGS sequence"/>
</dbReference>
<dbReference type="Gene3D" id="1.20.5.1930">
    <property type="match status" value="1"/>
</dbReference>
<evidence type="ECO:0000256" key="5">
    <source>
        <dbReference type="ARBA" id="ARBA00022741"/>
    </source>
</evidence>
<keyword evidence="4" id="KW-0808">Transferase</keyword>
<accession>A0A563EJJ7</accession>
<keyword evidence="9" id="KW-0472">Membrane</keyword>
<comment type="catalytic activity">
    <reaction evidence="1">
        <text>ATP + protein L-histidine = ADP + protein N-phospho-L-histidine.</text>
        <dbReference type="EC" id="2.7.13.3"/>
    </reaction>
</comment>
<keyword evidence="9" id="KW-1133">Transmembrane helix</keyword>
<evidence type="ECO:0000256" key="1">
    <source>
        <dbReference type="ARBA" id="ARBA00000085"/>
    </source>
</evidence>
<keyword evidence="7" id="KW-0067">ATP-binding</keyword>
<evidence type="ECO:0000256" key="4">
    <source>
        <dbReference type="ARBA" id="ARBA00022679"/>
    </source>
</evidence>
<feature type="domain" description="Histidine kinase/HSP90-like ATPase" evidence="10">
    <location>
        <begin position="263"/>
        <end position="350"/>
    </location>
</feature>
<keyword evidence="3" id="KW-0597">Phosphoprotein</keyword>
<dbReference type="OrthoDB" id="227596at2"/>
<dbReference type="Pfam" id="PF02518">
    <property type="entry name" value="HATPase_c"/>
    <property type="match status" value="1"/>
</dbReference>
<name>A0A563EJJ7_9PSEU</name>
<dbReference type="CDD" id="cd16917">
    <property type="entry name" value="HATPase_UhpB-NarQ-NarX-like"/>
    <property type="match status" value="1"/>
</dbReference>
<keyword evidence="6 12" id="KW-0418">Kinase</keyword>
<organism evidence="12 13">
    <name type="scientific">Lentzea tibetensis</name>
    <dbReference type="NCBI Taxonomy" id="2591470"/>
    <lineage>
        <taxon>Bacteria</taxon>
        <taxon>Bacillati</taxon>
        <taxon>Actinomycetota</taxon>
        <taxon>Actinomycetes</taxon>
        <taxon>Pseudonocardiales</taxon>
        <taxon>Pseudonocardiaceae</taxon>
        <taxon>Lentzea</taxon>
    </lineage>
</organism>
<reference evidence="12 13" key="1">
    <citation type="submission" date="2019-07" db="EMBL/GenBank/DDBJ databases">
        <title>Lentzea xizangensis sp. nov., isolated from Qinghai-Tibetan Plateau Soils.</title>
        <authorList>
            <person name="Huang J."/>
        </authorList>
    </citation>
    <scope>NUCLEOTIDE SEQUENCE [LARGE SCALE GENOMIC DNA]</scope>
    <source>
        <strain evidence="12 13">FXJ1.1311</strain>
    </source>
</reference>
<dbReference type="InterPro" id="IPR003594">
    <property type="entry name" value="HATPase_dom"/>
</dbReference>
<keyword evidence="13" id="KW-1185">Reference proteome</keyword>
<dbReference type="Gene3D" id="3.30.565.10">
    <property type="entry name" value="Histidine kinase-like ATPase, C-terminal domain"/>
    <property type="match status" value="1"/>
</dbReference>
<evidence type="ECO:0000256" key="7">
    <source>
        <dbReference type="ARBA" id="ARBA00022840"/>
    </source>
</evidence>
<dbReference type="InterPro" id="IPR050482">
    <property type="entry name" value="Sensor_HK_TwoCompSys"/>
</dbReference>
<dbReference type="EC" id="2.7.13.3" evidence="2"/>
<evidence type="ECO:0000256" key="2">
    <source>
        <dbReference type="ARBA" id="ARBA00012438"/>
    </source>
</evidence>
<evidence type="ECO:0000313" key="12">
    <source>
        <dbReference type="EMBL" id="TWP46872.1"/>
    </source>
</evidence>
<feature type="transmembrane region" description="Helical" evidence="9">
    <location>
        <begin position="97"/>
        <end position="116"/>
    </location>
</feature>
<evidence type="ECO:0000259" key="10">
    <source>
        <dbReference type="Pfam" id="PF02518"/>
    </source>
</evidence>
<comment type="caution">
    <text evidence="12">The sequence shown here is derived from an EMBL/GenBank/DDBJ whole genome shotgun (WGS) entry which is preliminary data.</text>
</comment>
<dbReference type="AlphaFoldDB" id="A0A563EJJ7"/>
<sequence length="351" mass="37014">MRISWQDMALTGALVVIGFGGTRWAALLQSAESPGGLAYGLVVVAALSVLFRSIAPLWTYAMTVTCIAVYLWLGYPFGPILLSGIAAMYAVALRSSVRTILICALLYTAVVVPRFVAEPLDILTWSLGWIFLPAAVGFAMRIRRRSVADTREHAVTEERLLLAQEVHDVVGHGLAVIAMQAGVALYVLDRDPAKARASLEAIRDTSRDALDGLRGELDSLRGNAPLRPSTSLVDIPALAARMRSAGLPVSVVVSAADLPEAIETAAYRIVQESLTNVLRHAGSGVTASVEVSVVDSVLVVSVVDTGATSDFVEGHGITGMRRRATSLGGTLDAGPDESGGFAVRARIPLAS</sequence>
<feature type="transmembrane region" description="Helical" evidence="9">
    <location>
        <begin position="35"/>
        <end position="55"/>
    </location>
</feature>
<dbReference type="RefSeq" id="WP_146358381.1">
    <property type="nucleotide sequence ID" value="NZ_VOBR01000029.1"/>
</dbReference>
<proteinExistence type="predicted"/>
<dbReference type="PANTHER" id="PTHR24421:SF10">
    <property type="entry name" value="NITRATE_NITRITE SENSOR PROTEIN NARQ"/>
    <property type="match status" value="1"/>
</dbReference>
<dbReference type="Pfam" id="PF07730">
    <property type="entry name" value="HisKA_3"/>
    <property type="match status" value="1"/>
</dbReference>
<evidence type="ECO:0000256" key="9">
    <source>
        <dbReference type="SAM" id="Phobius"/>
    </source>
</evidence>
<dbReference type="InterPro" id="IPR036890">
    <property type="entry name" value="HATPase_C_sf"/>
</dbReference>
<feature type="transmembrane region" description="Helical" evidence="9">
    <location>
        <begin position="123"/>
        <end position="142"/>
    </location>
</feature>
<dbReference type="GO" id="GO:0016020">
    <property type="term" value="C:membrane"/>
    <property type="evidence" value="ECO:0007669"/>
    <property type="project" value="InterPro"/>
</dbReference>
<evidence type="ECO:0000259" key="11">
    <source>
        <dbReference type="Pfam" id="PF07730"/>
    </source>
</evidence>
<evidence type="ECO:0000256" key="8">
    <source>
        <dbReference type="ARBA" id="ARBA00023012"/>
    </source>
</evidence>
<keyword evidence="5" id="KW-0547">Nucleotide-binding</keyword>
<dbReference type="EMBL" id="VOBR01000029">
    <property type="protein sequence ID" value="TWP46872.1"/>
    <property type="molecule type" value="Genomic_DNA"/>
</dbReference>
<protein>
    <recommendedName>
        <fullName evidence="2">histidine kinase</fullName>
        <ecNumber evidence="2">2.7.13.3</ecNumber>
    </recommendedName>
</protein>
<evidence type="ECO:0000256" key="6">
    <source>
        <dbReference type="ARBA" id="ARBA00022777"/>
    </source>
</evidence>
<keyword evidence="8" id="KW-0902">Two-component regulatory system</keyword>
<dbReference type="GO" id="GO:0046983">
    <property type="term" value="F:protein dimerization activity"/>
    <property type="evidence" value="ECO:0007669"/>
    <property type="project" value="InterPro"/>
</dbReference>
<feature type="domain" description="Signal transduction histidine kinase subgroup 3 dimerisation and phosphoacceptor" evidence="11">
    <location>
        <begin position="158"/>
        <end position="221"/>
    </location>
</feature>
<gene>
    <name evidence="12" type="ORF">FKR81_34250</name>
</gene>